<accession>A0AAV6YDU0</accession>
<organism evidence="2 3">
    <name type="scientific">Engystomops pustulosus</name>
    <name type="common">Tungara frog</name>
    <name type="synonym">Physalaemus pustulosus</name>
    <dbReference type="NCBI Taxonomy" id="76066"/>
    <lineage>
        <taxon>Eukaryota</taxon>
        <taxon>Metazoa</taxon>
        <taxon>Chordata</taxon>
        <taxon>Craniata</taxon>
        <taxon>Vertebrata</taxon>
        <taxon>Euteleostomi</taxon>
        <taxon>Amphibia</taxon>
        <taxon>Batrachia</taxon>
        <taxon>Anura</taxon>
        <taxon>Neobatrachia</taxon>
        <taxon>Hyloidea</taxon>
        <taxon>Leptodactylidae</taxon>
        <taxon>Leiuperinae</taxon>
        <taxon>Engystomops</taxon>
    </lineage>
</organism>
<sequence length="78" mass="8786">MERLRTLPFWLISYFLDVLISVILFLHFTVCGLLSVSQVKMAASPSSAFTSESVLVNLLGFSGDREMKLNLLILHIRS</sequence>
<evidence type="ECO:0000313" key="2">
    <source>
        <dbReference type="EMBL" id="KAG8535704.1"/>
    </source>
</evidence>
<keyword evidence="1" id="KW-0472">Membrane</keyword>
<keyword evidence="1" id="KW-0812">Transmembrane</keyword>
<comment type="caution">
    <text evidence="2">The sequence shown here is derived from an EMBL/GenBank/DDBJ whole genome shotgun (WGS) entry which is preliminary data.</text>
</comment>
<protein>
    <submittedName>
        <fullName evidence="2">Uncharacterized protein</fullName>
    </submittedName>
</protein>
<gene>
    <name evidence="2" type="ORF">GDO81_027933</name>
</gene>
<proteinExistence type="predicted"/>
<evidence type="ECO:0000313" key="3">
    <source>
        <dbReference type="Proteomes" id="UP000824782"/>
    </source>
</evidence>
<keyword evidence="3" id="KW-1185">Reference proteome</keyword>
<reference evidence="2" key="1">
    <citation type="thesis" date="2020" institute="ProQuest LLC" country="789 East Eisenhower Parkway, Ann Arbor, MI, USA">
        <title>Comparative Genomics and Chromosome Evolution.</title>
        <authorList>
            <person name="Mudd A.B."/>
        </authorList>
    </citation>
    <scope>NUCLEOTIDE SEQUENCE</scope>
    <source>
        <strain evidence="2">237g6f4</strain>
        <tissue evidence="2">Blood</tissue>
    </source>
</reference>
<dbReference type="Proteomes" id="UP000824782">
    <property type="component" value="Unassembled WGS sequence"/>
</dbReference>
<feature type="transmembrane region" description="Helical" evidence="1">
    <location>
        <begin position="12"/>
        <end position="36"/>
    </location>
</feature>
<evidence type="ECO:0000256" key="1">
    <source>
        <dbReference type="SAM" id="Phobius"/>
    </source>
</evidence>
<dbReference type="AlphaFoldDB" id="A0AAV6YDU0"/>
<name>A0AAV6YDU0_ENGPU</name>
<dbReference type="EMBL" id="WNYA01059208">
    <property type="protein sequence ID" value="KAG8535704.1"/>
    <property type="molecule type" value="Genomic_DNA"/>
</dbReference>
<keyword evidence="1" id="KW-1133">Transmembrane helix</keyword>